<evidence type="ECO:0000259" key="4">
    <source>
        <dbReference type="Pfam" id="PF00080"/>
    </source>
</evidence>
<keyword evidence="2" id="KW-0479">Metal-binding</keyword>
<dbReference type="EMBL" id="JAPDOB010000001">
    <property type="protein sequence ID" value="MCW3796923.1"/>
    <property type="molecule type" value="Genomic_DNA"/>
</dbReference>
<dbReference type="InterPro" id="IPR018152">
    <property type="entry name" value="SOD_Cu/Zn_BS"/>
</dbReference>
<comment type="cofactor">
    <cofactor evidence="2">
        <name>Cu cation</name>
        <dbReference type="ChEBI" id="CHEBI:23378"/>
    </cofactor>
    <text evidence="2">Binds 1 copper ion per subunit.</text>
</comment>
<dbReference type="Pfam" id="PF00080">
    <property type="entry name" value="Sod_Cu"/>
    <property type="match status" value="1"/>
</dbReference>
<keyword evidence="6" id="KW-1185">Reference proteome</keyword>
<evidence type="ECO:0000256" key="2">
    <source>
        <dbReference type="RuleBase" id="RU000393"/>
    </source>
</evidence>
<comment type="catalytic activity">
    <reaction evidence="2">
        <text>2 superoxide + 2 H(+) = H2O2 + O2</text>
        <dbReference type="Rhea" id="RHEA:20696"/>
        <dbReference type="ChEBI" id="CHEBI:15378"/>
        <dbReference type="ChEBI" id="CHEBI:15379"/>
        <dbReference type="ChEBI" id="CHEBI:16240"/>
        <dbReference type="ChEBI" id="CHEBI:18421"/>
        <dbReference type="EC" id="1.15.1.1"/>
    </reaction>
</comment>
<proteinExistence type="inferred from homology"/>
<keyword evidence="2" id="KW-0186">Copper</keyword>
<dbReference type="RefSeq" id="WP_264880932.1">
    <property type="nucleotide sequence ID" value="NZ_JAPDOB010000001.1"/>
</dbReference>
<dbReference type="Gene3D" id="2.60.40.200">
    <property type="entry name" value="Superoxide dismutase, copper/zinc binding domain"/>
    <property type="match status" value="1"/>
</dbReference>
<dbReference type="Proteomes" id="UP001526246">
    <property type="component" value="Unassembled WGS sequence"/>
</dbReference>
<dbReference type="InterPro" id="IPR001424">
    <property type="entry name" value="SOD_Cu_Zn_dom"/>
</dbReference>
<keyword evidence="2" id="KW-0862">Zinc</keyword>
<evidence type="ECO:0000256" key="3">
    <source>
        <dbReference type="SAM" id="MobiDB-lite"/>
    </source>
</evidence>
<protein>
    <recommendedName>
        <fullName evidence="2">Superoxide dismutase [Cu-Zn]</fullName>
        <ecNumber evidence="2">1.15.1.1</ecNumber>
    </recommendedName>
</protein>
<dbReference type="SUPFAM" id="SSF49329">
    <property type="entry name" value="Cu,Zn superoxide dismutase-like"/>
    <property type="match status" value="1"/>
</dbReference>
<dbReference type="PANTHER" id="PTHR10003">
    <property type="entry name" value="SUPEROXIDE DISMUTASE CU-ZN -RELATED"/>
    <property type="match status" value="1"/>
</dbReference>
<comment type="cofactor">
    <cofactor evidence="2">
        <name>Zn(2+)</name>
        <dbReference type="ChEBI" id="CHEBI:29105"/>
    </cofactor>
    <text evidence="2">Binds 1 zinc ion per subunit.</text>
</comment>
<accession>A0ABT3JCY1</accession>
<gene>
    <name evidence="5" type="ORF">OMW55_03775</name>
</gene>
<comment type="similarity">
    <text evidence="1 2">Belongs to the Cu-Zn superoxide dismutase family.</text>
</comment>
<dbReference type="InterPro" id="IPR024134">
    <property type="entry name" value="SOD_Cu/Zn_/chaperone"/>
</dbReference>
<evidence type="ECO:0000313" key="5">
    <source>
        <dbReference type="EMBL" id="MCW3796923.1"/>
    </source>
</evidence>
<dbReference type="CDD" id="cd00305">
    <property type="entry name" value="Cu-Zn_Superoxide_Dismutase"/>
    <property type="match status" value="1"/>
</dbReference>
<dbReference type="EC" id="1.15.1.1" evidence="2"/>
<keyword evidence="2" id="KW-0560">Oxidoreductase</keyword>
<dbReference type="PROSITE" id="PS51257">
    <property type="entry name" value="PROKAR_LIPOPROTEIN"/>
    <property type="match status" value="1"/>
</dbReference>
<dbReference type="PROSITE" id="PS00332">
    <property type="entry name" value="SOD_CU_ZN_2"/>
    <property type="match status" value="1"/>
</dbReference>
<comment type="function">
    <text evidence="2">Destroys radicals which are normally produced within the cells and which are toxic to biological systems.</text>
</comment>
<name>A0ABT3JCY1_9SPHN</name>
<organism evidence="5 6">
    <name type="scientific">Sphingomonas arvum</name>
    <dbReference type="NCBI Taxonomy" id="2992113"/>
    <lineage>
        <taxon>Bacteria</taxon>
        <taxon>Pseudomonadati</taxon>
        <taxon>Pseudomonadota</taxon>
        <taxon>Alphaproteobacteria</taxon>
        <taxon>Sphingomonadales</taxon>
        <taxon>Sphingomonadaceae</taxon>
        <taxon>Sphingomonas</taxon>
    </lineage>
</organism>
<feature type="region of interest" description="Disordered" evidence="3">
    <location>
        <begin position="115"/>
        <end position="149"/>
    </location>
</feature>
<sequence>MRSITITALLGGAAMLGACQGQNRSDAQDVLNMQNDAQAVPNDGGLNAVGTSTTGAGAVLDSTLRTADGKDVGVVAVREEDGGVVLQVSARNMPPGTYGMHIHSVGKCEGPKFESAGAHWNPDNKQHGTKNPKGPHAGDLPNLQIGPGGNGGANFTLQAALRTGLAPMLDTDGAALMIHAKADDMKTDPSGNSGDRIACAVIGGGS</sequence>
<comment type="caution">
    <text evidence="5">The sequence shown here is derived from an EMBL/GenBank/DDBJ whole genome shotgun (WGS) entry which is preliminary data.</text>
</comment>
<feature type="domain" description="Superoxide dismutase copper/zinc binding" evidence="4">
    <location>
        <begin position="73"/>
        <end position="202"/>
    </location>
</feature>
<evidence type="ECO:0000256" key="1">
    <source>
        <dbReference type="ARBA" id="ARBA00010457"/>
    </source>
</evidence>
<reference evidence="5 6" key="1">
    <citation type="submission" date="2022-10" db="EMBL/GenBank/DDBJ databases">
        <title>Sphingomonas sp.</title>
        <authorList>
            <person name="Jin C."/>
        </authorList>
    </citation>
    <scope>NUCLEOTIDE SEQUENCE [LARGE SCALE GENOMIC DNA]</scope>
    <source>
        <strain evidence="5 6">BN140010</strain>
    </source>
</reference>
<evidence type="ECO:0000313" key="6">
    <source>
        <dbReference type="Proteomes" id="UP001526246"/>
    </source>
</evidence>
<dbReference type="InterPro" id="IPR036423">
    <property type="entry name" value="SOD-like_Cu/Zn_dom_sf"/>
</dbReference>